<comment type="caution">
    <text evidence="6">The sequence shown here is derived from an EMBL/GenBank/DDBJ whole genome shotgun (WGS) entry which is preliminary data.</text>
</comment>
<dbReference type="InterPro" id="IPR029063">
    <property type="entry name" value="SAM-dependent_MTases_sf"/>
</dbReference>
<gene>
    <name evidence="6" type="ORF">IU459_16320</name>
</gene>
<dbReference type="InterPro" id="IPR002941">
    <property type="entry name" value="DNA_methylase_N4/N6"/>
</dbReference>
<evidence type="ECO:0000256" key="2">
    <source>
        <dbReference type="ARBA" id="ARBA00022603"/>
    </source>
</evidence>
<keyword evidence="4" id="KW-0949">S-adenosyl-L-methionine</keyword>
<evidence type="ECO:0000259" key="5">
    <source>
        <dbReference type="Pfam" id="PF01555"/>
    </source>
</evidence>
<evidence type="ECO:0000256" key="1">
    <source>
        <dbReference type="ARBA" id="ARBA00006594"/>
    </source>
</evidence>
<keyword evidence="2" id="KW-0489">Methyltransferase</keyword>
<dbReference type="PROSITE" id="PS00092">
    <property type="entry name" value="N6_MTASE"/>
    <property type="match status" value="1"/>
</dbReference>
<dbReference type="SUPFAM" id="SSF53335">
    <property type="entry name" value="S-adenosyl-L-methionine-dependent methyltransferases"/>
    <property type="match status" value="1"/>
</dbReference>
<dbReference type="Gene3D" id="3.40.50.150">
    <property type="entry name" value="Vaccinia Virus protein VP39"/>
    <property type="match status" value="1"/>
</dbReference>
<evidence type="ECO:0000256" key="4">
    <source>
        <dbReference type="ARBA" id="ARBA00022691"/>
    </source>
</evidence>
<proteinExistence type="inferred from homology"/>
<keyword evidence="3" id="KW-0808">Transferase</keyword>
<dbReference type="PRINTS" id="PR00506">
    <property type="entry name" value="D21N6MTFRASE"/>
</dbReference>
<sequence length="545" mass="61134">MVSLSPATVAREDTTSEGEIMAGRLTLSWVNKDQALVPDENGGYTWVDRDDPRVTEVRLLHSAGSCGGPTGDDNLLIQGDSYDALHALVRTPEYARRYRGKVKLVYIDPPFNTGQAFEHYEDALEHSVWLGMMRERLLLIRELLSADGSVWVHLDDAEMAYCRVLMDEIFGRGNFIANVIWQKIHARNNSAQHFSTVHDYILVYAKDRDLLRLGRVERTELSDSDFWNPDNDPRGRWRRSDLTASHSYEDGRYEVIGPHGDAFSPRGNRWWSVSKDTFEQLRADNRLWWGKTGRTFPFRKRFESELGGLVPNTFWTHDEVGDNRQAKAEITRLFGRSAIFSTPKPEKLLHRILTIGSDPGDIVLDCFAGSGTTLAVAHKMGRKWVGVEMSPSTIETFTQPRLEKLVLGDDAGGVTDALSWSGGGEFRCLTVGPSLYERVRERMLLADWAKGDEFAQAVAAQLGFTFEIDKPFHGRKGRARLAVLDGVADDVVVRAIVSHLAEDERVIVVAKATAPGAAETLKDLSRGSRLLKAPQDLVRQGRVVR</sequence>
<organism evidence="6 7">
    <name type="scientific">Nocardia amamiensis</name>
    <dbReference type="NCBI Taxonomy" id="404578"/>
    <lineage>
        <taxon>Bacteria</taxon>
        <taxon>Bacillati</taxon>
        <taxon>Actinomycetota</taxon>
        <taxon>Actinomycetes</taxon>
        <taxon>Mycobacteriales</taxon>
        <taxon>Nocardiaceae</taxon>
        <taxon>Nocardia</taxon>
    </lineage>
</organism>
<reference evidence="6 7" key="1">
    <citation type="submission" date="2020-10" db="EMBL/GenBank/DDBJ databases">
        <title>Identification of Nocardia species via Next-generation sequencing and recognition of intraspecies genetic diversity.</title>
        <authorList>
            <person name="Li P."/>
            <person name="Li P."/>
            <person name="Lu B."/>
        </authorList>
    </citation>
    <scope>NUCLEOTIDE SEQUENCE [LARGE SCALE GENOMIC DNA]</scope>
    <source>
        <strain evidence="6 7">BJ06-0157</strain>
    </source>
</reference>
<name>A0ABS0CS19_9NOCA</name>
<comment type="similarity">
    <text evidence="1">Belongs to the N(4)/N(6)-methyltransferase family.</text>
</comment>
<feature type="domain" description="DNA methylase N-4/N-6" evidence="5">
    <location>
        <begin position="102"/>
        <end position="397"/>
    </location>
</feature>
<evidence type="ECO:0000313" key="6">
    <source>
        <dbReference type="EMBL" id="MBF6299096.1"/>
    </source>
</evidence>
<dbReference type="InterPro" id="IPR002052">
    <property type="entry name" value="DNA_methylase_N6_adenine_CS"/>
</dbReference>
<dbReference type="RefSeq" id="WP_195130387.1">
    <property type="nucleotide sequence ID" value="NZ_JADLQX010000011.1"/>
</dbReference>
<dbReference type="InterPro" id="IPR002295">
    <property type="entry name" value="N4/N6-MTase_EcoPI_Mod-like"/>
</dbReference>
<accession>A0ABS0CS19</accession>
<evidence type="ECO:0000313" key="7">
    <source>
        <dbReference type="Proteomes" id="UP000702209"/>
    </source>
</evidence>
<keyword evidence="7" id="KW-1185">Reference proteome</keyword>
<dbReference type="EMBL" id="JADLQX010000011">
    <property type="protein sequence ID" value="MBF6299096.1"/>
    <property type="molecule type" value="Genomic_DNA"/>
</dbReference>
<evidence type="ECO:0000256" key="3">
    <source>
        <dbReference type="ARBA" id="ARBA00022679"/>
    </source>
</evidence>
<dbReference type="Proteomes" id="UP000702209">
    <property type="component" value="Unassembled WGS sequence"/>
</dbReference>
<dbReference type="Pfam" id="PF01555">
    <property type="entry name" value="N6_N4_Mtase"/>
    <property type="match status" value="1"/>
</dbReference>
<protein>
    <submittedName>
        <fullName evidence="6">Site-specific DNA-methyltransferase</fullName>
    </submittedName>
</protein>